<dbReference type="SMART" id="SM00448">
    <property type="entry name" value="REC"/>
    <property type="match status" value="1"/>
</dbReference>
<dbReference type="Gene3D" id="3.40.50.2300">
    <property type="match status" value="1"/>
</dbReference>
<evidence type="ECO:0000313" key="3">
    <source>
        <dbReference type="EMBL" id="AZB26419.1"/>
    </source>
</evidence>
<dbReference type="InterPro" id="IPR051271">
    <property type="entry name" value="2C-system_Tx_regulators"/>
</dbReference>
<dbReference type="EMBL" id="CP033932">
    <property type="protein sequence ID" value="AZB26419.1"/>
    <property type="molecule type" value="Genomic_DNA"/>
</dbReference>
<dbReference type="PANTHER" id="PTHR45526">
    <property type="entry name" value="TRANSCRIPTIONAL REGULATORY PROTEIN DPIA"/>
    <property type="match status" value="1"/>
</dbReference>
<name>A0A3G6TF64_9FLAO</name>
<evidence type="ECO:0000259" key="2">
    <source>
        <dbReference type="PROSITE" id="PS50110"/>
    </source>
</evidence>
<evidence type="ECO:0000256" key="1">
    <source>
        <dbReference type="PROSITE-ProRule" id="PRU00169"/>
    </source>
</evidence>
<evidence type="ECO:0000313" key="4">
    <source>
        <dbReference type="Proteomes" id="UP000271193"/>
    </source>
</evidence>
<keyword evidence="1" id="KW-0597">Phosphoprotein</keyword>
<dbReference type="PANTHER" id="PTHR45526:SF1">
    <property type="entry name" value="TRANSCRIPTIONAL REGULATORY PROTEIN DCUR-RELATED"/>
    <property type="match status" value="1"/>
</dbReference>
<proteinExistence type="predicted"/>
<dbReference type="PROSITE" id="PS50110">
    <property type="entry name" value="RESPONSE_REGULATORY"/>
    <property type="match status" value="1"/>
</dbReference>
<accession>A0A3G6TF64</accession>
<feature type="domain" description="Response regulatory" evidence="2">
    <location>
        <begin position="16"/>
        <end position="130"/>
    </location>
</feature>
<dbReference type="KEGG" id="cben:EG339_18425"/>
<dbReference type="InterPro" id="IPR001789">
    <property type="entry name" value="Sig_transdc_resp-reg_receiver"/>
</dbReference>
<dbReference type="Proteomes" id="UP000271193">
    <property type="component" value="Chromosome"/>
</dbReference>
<dbReference type="Pfam" id="PF00072">
    <property type="entry name" value="Response_reg"/>
    <property type="match status" value="1"/>
</dbReference>
<organism evidence="3 4">
    <name type="scientific">Chryseobacterium bernardetii</name>
    <dbReference type="NCBI Taxonomy" id="1241978"/>
    <lineage>
        <taxon>Bacteria</taxon>
        <taxon>Pseudomonadati</taxon>
        <taxon>Bacteroidota</taxon>
        <taxon>Flavobacteriia</taxon>
        <taxon>Flavobacteriales</taxon>
        <taxon>Weeksellaceae</taxon>
        <taxon>Chryseobacterium group</taxon>
        <taxon>Chryseobacterium</taxon>
    </lineage>
</organism>
<feature type="modified residue" description="4-aspartylphosphate" evidence="1">
    <location>
        <position position="65"/>
    </location>
</feature>
<dbReference type="GO" id="GO:0000156">
    <property type="term" value="F:phosphorelay response regulator activity"/>
    <property type="evidence" value="ECO:0007669"/>
    <property type="project" value="TreeGrafter"/>
</dbReference>
<keyword evidence="4" id="KW-1185">Reference proteome</keyword>
<reference evidence="4" key="1">
    <citation type="submission" date="2018-11" db="EMBL/GenBank/DDBJ databases">
        <title>Proposal to divide the Flavobacteriaceae and reorganize its genera based on Amino Acid Identity values calculated from whole genome sequences.</title>
        <authorList>
            <person name="Nicholson A.C."/>
            <person name="Gulvik C.A."/>
            <person name="Whitney A.M."/>
            <person name="Humrighouse B.W."/>
            <person name="Bell M."/>
            <person name="Holmes B."/>
            <person name="Steigerwalt A.G."/>
            <person name="Villarma A."/>
            <person name="Sheth M."/>
            <person name="Batra D."/>
            <person name="Pryor J."/>
            <person name="Bernardet J.-F."/>
            <person name="Hugo C."/>
            <person name="Kampfer P."/>
            <person name="Newman J."/>
            <person name="McQuiston J.R."/>
        </authorList>
    </citation>
    <scope>NUCLEOTIDE SEQUENCE [LARGE SCALE GENOMIC DNA]</scope>
    <source>
        <strain evidence="4">G0229</strain>
    </source>
</reference>
<dbReference type="OrthoDB" id="1118837at2"/>
<gene>
    <name evidence="3" type="ORF">EG339_18425</name>
</gene>
<dbReference type="AlphaFoldDB" id="A0A3G6TF64"/>
<dbReference type="SUPFAM" id="SSF52172">
    <property type="entry name" value="CheY-like"/>
    <property type="match status" value="1"/>
</dbReference>
<dbReference type="InterPro" id="IPR011006">
    <property type="entry name" value="CheY-like_superfamily"/>
</dbReference>
<protein>
    <submittedName>
        <fullName evidence="3">Response regulator</fullName>
    </submittedName>
</protein>
<sequence length="154" mass="18229">MILFWKLYIMNCNQLKFFIVDDDLFCANAYEQYLKNLNYTDILYFATGEECLNSLDLKPDVIFLDHNMDDMNGFETLKKIKRYNPNIYVIMVSGQKEINIAVDALKYGAFDYLVKDHTVCQKMQNSINRILKIQEEIDKGNRNNGIFRLFSLFF</sequence>
<dbReference type="CDD" id="cd00156">
    <property type="entry name" value="REC"/>
    <property type="match status" value="1"/>
</dbReference>